<dbReference type="GO" id="GO:0005576">
    <property type="term" value="C:extracellular region"/>
    <property type="evidence" value="ECO:0007669"/>
    <property type="project" value="UniProtKB-SubCell"/>
</dbReference>
<evidence type="ECO:0000256" key="4">
    <source>
        <dbReference type="ARBA" id="ARBA00022729"/>
    </source>
</evidence>
<evidence type="ECO:0000313" key="6">
    <source>
        <dbReference type="EMBL" id="BAD19024.1"/>
    </source>
</evidence>
<dbReference type="SUPFAM" id="SSF57095">
    <property type="entry name" value="Scorpion toxin-like"/>
    <property type="match status" value="1"/>
</dbReference>
<dbReference type="InterPro" id="IPR036574">
    <property type="entry name" value="Scorpion_toxin-like_sf"/>
</dbReference>
<evidence type="ECO:0000256" key="2">
    <source>
        <dbReference type="ARBA" id="ARBA00006722"/>
    </source>
</evidence>
<dbReference type="EMBL" id="AB114836">
    <property type="protein sequence ID" value="BAD19024.1"/>
    <property type="molecule type" value="mRNA"/>
</dbReference>
<gene>
    <name evidence="6" type="primary">SP11-1</name>
</gene>
<proteinExistence type="evidence at transcript level"/>
<keyword evidence="5" id="KW-1015">Disulfide bond</keyword>
<reference evidence="6" key="1">
    <citation type="journal article" date="2004" name="Sex. Plant Reprod.">
        <title>Distribution of similar self-incompatibility (S) haplotypes in different genera, Raphanus and Brassica.</title>
        <authorList>
            <person name="Okamoto S."/>
            <person name="Sato Y."/>
            <person name="Sakamoto K."/>
            <person name="Nishio T."/>
        </authorList>
    </citation>
    <scope>NUCLEOTIDE SEQUENCE</scope>
</reference>
<evidence type="ECO:0000256" key="5">
    <source>
        <dbReference type="ARBA" id="ARBA00023157"/>
    </source>
</evidence>
<dbReference type="AlphaFoldDB" id="Q6L8S7"/>
<dbReference type="Pfam" id="PF06876">
    <property type="entry name" value="SCRL"/>
    <property type="match status" value="1"/>
</dbReference>
<protein>
    <submittedName>
        <fullName evidence="6">S locus protein 11-1</fullName>
    </submittedName>
</protein>
<keyword evidence="4" id="KW-0732">Signal</keyword>
<organism evidence="6">
    <name type="scientific">Raphanus sativus</name>
    <name type="common">Radish</name>
    <name type="synonym">Raphanus raphanistrum var. sativus</name>
    <dbReference type="NCBI Taxonomy" id="3726"/>
    <lineage>
        <taxon>Eukaryota</taxon>
        <taxon>Viridiplantae</taxon>
        <taxon>Streptophyta</taxon>
        <taxon>Embryophyta</taxon>
        <taxon>Tracheophyta</taxon>
        <taxon>Spermatophyta</taxon>
        <taxon>Magnoliopsida</taxon>
        <taxon>eudicotyledons</taxon>
        <taxon>Gunneridae</taxon>
        <taxon>Pentapetalae</taxon>
        <taxon>rosids</taxon>
        <taxon>malvids</taxon>
        <taxon>Brassicales</taxon>
        <taxon>Brassicaceae</taxon>
        <taxon>Brassiceae</taxon>
        <taxon>Raphanus</taxon>
    </lineage>
</organism>
<dbReference type="GO" id="GO:0007165">
    <property type="term" value="P:signal transduction"/>
    <property type="evidence" value="ECO:0007669"/>
    <property type="project" value="InterPro"/>
</dbReference>
<sequence length="60" mass="6492">FQEANMMVPCDTSFPGGCGSGNNGKRVCERSYGVANKPSNCTCVPFIDNNRLCKCVVRLC</sequence>
<name>Q6L8S7_RAPSA</name>
<comment type="similarity">
    <text evidence="2">Belongs to the DEFL family.</text>
</comment>
<keyword evidence="3" id="KW-0964">Secreted</keyword>
<feature type="non-terminal residue" evidence="6">
    <location>
        <position position="1"/>
    </location>
</feature>
<dbReference type="InterPro" id="IPR010682">
    <property type="entry name" value="SCRL"/>
</dbReference>
<evidence type="ECO:0000256" key="3">
    <source>
        <dbReference type="ARBA" id="ARBA00022525"/>
    </source>
</evidence>
<comment type="subcellular location">
    <subcellularLocation>
        <location evidence="1">Secreted</location>
    </subcellularLocation>
</comment>
<evidence type="ECO:0000256" key="1">
    <source>
        <dbReference type="ARBA" id="ARBA00004613"/>
    </source>
</evidence>
<accession>Q6L8S7</accession>